<reference evidence="2 3" key="1">
    <citation type="submission" date="2024-04" db="EMBL/GenBank/DDBJ databases">
        <title>Tritrichomonas musculus Genome.</title>
        <authorList>
            <person name="Alves-Ferreira E."/>
            <person name="Grigg M."/>
            <person name="Lorenzi H."/>
            <person name="Galac M."/>
        </authorList>
    </citation>
    <scope>NUCLEOTIDE SEQUENCE [LARGE SCALE GENOMIC DNA]</scope>
    <source>
        <strain evidence="2 3">EAF2021</strain>
    </source>
</reference>
<gene>
    <name evidence="2" type="ORF">M9Y10_031067</name>
</gene>
<evidence type="ECO:0000313" key="3">
    <source>
        <dbReference type="Proteomes" id="UP001470230"/>
    </source>
</evidence>
<dbReference type="InterPro" id="IPR018004">
    <property type="entry name" value="KilA/APSES_HTH"/>
</dbReference>
<protein>
    <recommendedName>
        <fullName evidence="1">KilA-N domain-containing protein</fullName>
    </recommendedName>
</protein>
<dbReference type="Pfam" id="PF04383">
    <property type="entry name" value="KilA-N"/>
    <property type="match status" value="1"/>
</dbReference>
<dbReference type="PROSITE" id="PS51301">
    <property type="entry name" value="KILA_N"/>
    <property type="match status" value="1"/>
</dbReference>
<sequence>MQSIINSCHSNKLCKDWFRNQSTQELLNEMEGRGIPPPSKRMNLSPGLQGYYVHKYLVNSIAMWASPRYSYYIMKLLDDYFNQQRNQLQIQINNLSNRTVPNNREHDYKYLIWLEQIPNDNANVKLHLIRRHKDYFNSVRSHYDDLNERWFFKENLPISMSCNNDIKNIIRENFDETEANINGNVVTINREILDDLQK</sequence>
<feature type="domain" description="KilA-N" evidence="1">
    <location>
        <begin position="1"/>
        <end position="80"/>
    </location>
</feature>
<proteinExistence type="predicted"/>
<comment type="caution">
    <text evidence="2">The sequence shown here is derived from an EMBL/GenBank/DDBJ whole genome shotgun (WGS) entry which is preliminary data.</text>
</comment>
<evidence type="ECO:0000259" key="1">
    <source>
        <dbReference type="PROSITE" id="PS51301"/>
    </source>
</evidence>
<evidence type="ECO:0000313" key="2">
    <source>
        <dbReference type="EMBL" id="KAK8840129.1"/>
    </source>
</evidence>
<organism evidence="2 3">
    <name type="scientific">Tritrichomonas musculus</name>
    <dbReference type="NCBI Taxonomy" id="1915356"/>
    <lineage>
        <taxon>Eukaryota</taxon>
        <taxon>Metamonada</taxon>
        <taxon>Parabasalia</taxon>
        <taxon>Tritrichomonadida</taxon>
        <taxon>Tritrichomonadidae</taxon>
        <taxon>Tritrichomonas</taxon>
    </lineage>
</organism>
<dbReference type="InterPro" id="IPR017880">
    <property type="entry name" value="KilA_N"/>
</dbReference>
<dbReference type="EMBL" id="JAPFFF010000048">
    <property type="protein sequence ID" value="KAK8840129.1"/>
    <property type="molecule type" value="Genomic_DNA"/>
</dbReference>
<name>A0ABR2H1P6_9EUKA</name>
<dbReference type="SMART" id="SM01252">
    <property type="entry name" value="KilA-N"/>
    <property type="match status" value="1"/>
</dbReference>
<accession>A0ABR2H1P6</accession>
<keyword evidence="3" id="KW-1185">Reference proteome</keyword>
<dbReference type="Proteomes" id="UP001470230">
    <property type="component" value="Unassembled WGS sequence"/>
</dbReference>